<feature type="region of interest" description="Disordered" evidence="1">
    <location>
        <begin position="246"/>
        <end position="343"/>
    </location>
</feature>
<feature type="compositionally biased region" description="Polar residues" evidence="1">
    <location>
        <begin position="316"/>
        <end position="332"/>
    </location>
</feature>
<dbReference type="AlphaFoldDB" id="A0A8S1C036"/>
<feature type="region of interest" description="Disordered" evidence="1">
    <location>
        <begin position="34"/>
        <end position="163"/>
    </location>
</feature>
<keyword evidence="4" id="KW-1185">Reference proteome</keyword>
<organism evidence="3 4">
    <name type="scientific">Cloeon dipterum</name>
    <dbReference type="NCBI Taxonomy" id="197152"/>
    <lineage>
        <taxon>Eukaryota</taxon>
        <taxon>Metazoa</taxon>
        <taxon>Ecdysozoa</taxon>
        <taxon>Arthropoda</taxon>
        <taxon>Hexapoda</taxon>
        <taxon>Insecta</taxon>
        <taxon>Pterygota</taxon>
        <taxon>Palaeoptera</taxon>
        <taxon>Ephemeroptera</taxon>
        <taxon>Pisciforma</taxon>
        <taxon>Baetidae</taxon>
        <taxon>Cloeon</taxon>
    </lineage>
</organism>
<feature type="compositionally biased region" description="Polar residues" evidence="1">
    <location>
        <begin position="89"/>
        <end position="109"/>
    </location>
</feature>
<dbReference type="EMBL" id="CADEPI010000015">
    <property type="protein sequence ID" value="CAB3364228.1"/>
    <property type="molecule type" value="Genomic_DNA"/>
</dbReference>
<sequence length="460" mass="48990">MAHTKIAVGLLLACAICAHAFPADNVPTSRPSFGAGSSSFEPVKPLGGSSGPGNSAGVFIPQGNPNFPTGTTAGRFVRDDQEAAARSPLSGTTVLPSSTRNTREVTNSPVKPLAAATTLPPRRDNRDVTSPRPVVLPGSLASSSASSTSAPKNKREEATTAKLPVVSSTITHRELREATTAKVIATGSPSLGAKPLVPTTAAPKNKRDSSTTIVAPIQPLYNGPSTTEAQSFLSISHKNKRQAPLYLDSNSGEESDDDNGNRQLFQQRPTLIPRPSGRPNIFRRTTTPTTIPSSDSTTTRATRTTTEASKFKRDTSSTTSKSFPDVYSSSSVRPIDDDSNRQLINRPPVFQRPLRRTTLAPNKATEGTKATTTRFRRDVFGTTESFRPYTVESFSGSESLPGQSTYFTGTNVNGQRPDGQQFAGSSIASTSFGTIPHQSQYNKRQADDNDSSSGENSQEQ</sequence>
<feature type="compositionally biased region" description="Polar residues" evidence="1">
    <location>
        <begin position="63"/>
        <end position="72"/>
    </location>
</feature>
<accession>A0A8S1C036</accession>
<feature type="region of interest" description="Disordered" evidence="1">
    <location>
        <begin position="392"/>
        <end position="460"/>
    </location>
</feature>
<feature type="compositionally biased region" description="Low complexity" evidence="1">
    <location>
        <begin position="139"/>
        <end position="150"/>
    </location>
</feature>
<feature type="compositionally biased region" description="Polar residues" evidence="1">
    <location>
        <begin position="451"/>
        <end position="460"/>
    </location>
</feature>
<dbReference type="Proteomes" id="UP000494165">
    <property type="component" value="Unassembled WGS sequence"/>
</dbReference>
<keyword evidence="2" id="KW-0732">Signal</keyword>
<evidence type="ECO:0008006" key="5">
    <source>
        <dbReference type="Google" id="ProtNLM"/>
    </source>
</evidence>
<evidence type="ECO:0000313" key="4">
    <source>
        <dbReference type="Proteomes" id="UP000494165"/>
    </source>
</evidence>
<comment type="caution">
    <text evidence="3">The sequence shown here is derived from an EMBL/GenBank/DDBJ whole genome shotgun (WGS) entry which is preliminary data.</text>
</comment>
<gene>
    <name evidence="3" type="ORF">CLODIP_2_CD14445</name>
</gene>
<evidence type="ECO:0000256" key="2">
    <source>
        <dbReference type="SAM" id="SignalP"/>
    </source>
</evidence>
<name>A0A8S1C036_9INSE</name>
<feature type="compositionally biased region" description="Polar residues" evidence="1">
    <location>
        <begin position="392"/>
        <end position="414"/>
    </location>
</feature>
<evidence type="ECO:0000256" key="1">
    <source>
        <dbReference type="SAM" id="MobiDB-lite"/>
    </source>
</evidence>
<evidence type="ECO:0000313" key="3">
    <source>
        <dbReference type="EMBL" id="CAB3364228.1"/>
    </source>
</evidence>
<feature type="chain" id="PRO_5035939083" description="DUF4758 domain-containing protein" evidence="2">
    <location>
        <begin position="21"/>
        <end position="460"/>
    </location>
</feature>
<feature type="region of interest" description="Disordered" evidence="1">
    <location>
        <begin position="180"/>
        <end position="227"/>
    </location>
</feature>
<protein>
    <recommendedName>
        <fullName evidence="5">DUF4758 domain-containing protein</fullName>
    </recommendedName>
</protein>
<reference evidence="3 4" key="1">
    <citation type="submission" date="2020-04" db="EMBL/GenBank/DDBJ databases">
        <authorList>
            <person name="Alioto T."/>
            <person name="Alioto T."/>
            <person name="Gomez Garrido J."/>
        </authorList>
    </citation>
    <scope>NUCLEOTIDE SEQUENCE [LARGE SCALE GENOMIC DNA]</scope>
</reference>
<proteinExistence type="predicted"/>
<feature type="compositionally biased region" description="Low complexity" evidence="1">
    <location>
        <begin position="283"/>
        <end position="306"/>
    </location>
</feature>
<feature type="compositionally biased region" description="Polar residues" evidence="1">
    <location>
        <begin position="422"/>
        <end position="443"/>
    </location>
</feature>
<feature type="signal peptide" evidence="2">
    <location>
        <begin position="1"/>
        <end position="20"/>
    </location>
</feature>